<comment type="caution">
    <text evidence="2">The sequence shown here is derived from an EMBL/GenBank/DDBJ whole genome shotgun (WGS) entry which is preliminary data.</text>
</comment>
<sequence length="68" mass="7504">MSGDGVWSRSRQRLAHLVLGTTLGVYLYSPLGSVAAFELAVQVLVFPALALSGLLLWKGHRVRRWLGR</sequence>
<feature type="transmembrane region" description="Helical" evidence="1">
    <location>
        <begin position="35"/>
        <end position="57"/>
    </location>
</feature>
<name>A0ABD5XSE9_9EURY</name>
<keyword evidence="3" id="KW-1185">Reference proteome</keyword>
<dbReference type="Proteomes" id="UP001596368">
    <property type="component" value="Unassembled WGS sequence"/>
</dbReference>
<keyword evidence="1" id="KW-0812">Transmembrane</keyword>
<feature type="transmembrane region" description="Helical" evidence="1">
    <location>
        <begin position="12"/>
        <end position="29"/>
    </location>
</feature>
<proteinExistence type="predicted"/>
<accession>A0ABD5XSE9</accession>
<evidence type="ECO:0000256" key="1">
    <source>
        <dbReference type="SAM" id="Phobius"/>
    </source>
</evidence>
<gene>
    <name evidence="2" type="ORF">ACFQRB_19410</name>
</gene>
<organism evidence="2 3">
    <name type="scientific">Halobaculum litoreum</name>
    <dbReference type="NCBI Taxonomy" id="3031998"/>
    <lineage>
        <taxon>Archaea</taxon>
        <taxon>Methanobacteriati</taxon>
        <taxon>Methanobacteriota</taxon>
        <taxon>Stenosarchaea group</taxon>
        <taxon>Halobacteria</taxon>
        <taxon>Halobacteriales</taxon>
        <taxon>Haloferacaceae</taxon>
        <taxon>Halobaculum</taxon>
    </lineage>
</organism>
<dbReference type="AlphaFoldDB" id="A0ABD5XSE9"/>
<keyword evidence="1" id="KW-0472">Membrane</keyword>
<evidence type="ECO:0000313" key="2">
    <source>
        <dbReference type="EMBL" id="MFC7138044.1"/>
    </source>
</evidence>
<evidence type="ECO:0000313" key="3">
    <source>
        <dbReference type="Proteomes" id="UP001596368"/>
    </source>
</evidence>
<reference evidence="2 3" key="1">
    <citation type="journal article" date="2019" name="Int. J. Syst. Evol. Microbiol.">
        <title>The Global Catalogue of Microorganisms (GCM) 10K type strain sequencing project: providing services to taxonomists for standard genome sequencing and annotation.</title>
        <authorList>
            <consortium name="The Broad Institute Genomics Platform"/>
            <consortium name="The Broad Institute Genome Sequencing Center for Infectious Disease"/>
            <person name="Wu L."/>
            <person name="Ma J."/>
        </authorList>
    </citation>
    <scope>NUCLEOTIDE SEQUENCE [LARGE SCALE GENOMIC DNA]</scope>
    <source>
        <strain evidence="2 3">DT92</strain>
    </source>
</reference>
<keyword evidence="1" id="KW-1133">Transmembrane helix</keyword>
<protein>
    <submittedName>
        <fullName evidence="2">Uncharacterized protein</fullName>
    </submittedName>
</protein>
<dbReference type="EMBL" id="JBHSZG010000008">
    <property type="protein sequence ID" value="MFC7138044.1"/>
    <property type="molecule type" value="Genomic_DNA"/>
</dbReference>